<feature type="region of interest" description="Disordered" evidence="11">
    <location>
        <begin position="298"/>
        <end position="319"/>
    </location>
</feature>
<dbReference type="OrthoDB" id="8186171at2759"/>
<dbReference type="GO" id="GO:0003677">
    <property type="term" value="F:DNA binding"/>
    <property type="evidence" value="ECO:0007669"/>
    <property type="project" value="InterPro"/>
</dbReference>
<dbReference type="Pfam" id="PF10523">
    <property type="entry name" value="BEN"/>
    <property type="match status" value="1"/>
</dbReference>
<dbReference type="InterPro" id="IPR051095">
    <property type="entry name" value="Dros_DevTransReg"/>
</dbReference>
<reference evidence="14" key="2">
    <citation type="submission" date="2017-10" db="EMBL/GenBank/DDBJ databases">
        <title>Ladona fulva Genome sequencing and assembly.</title>
        <authorList>
            <person name="Murali S."/>
            <person name="Richards S."/>
            <person name="Bandaranaike D."/>
            <person name="Bellair M."/>
            <person name="Blankenburg K."/>
            <person name="Chao H."/>
            <person name="Dinh H."/>
            <person name="Doddapaneni H."/>
            <person name="Dugan-Rocha S."/>
            <person name="Elkadiri S."/>
            <person name="Gnanaolivu R."/>
            <person name="Hernandez B."/>
            <person name="Skinner E."/>
            <person name="Javaid M."/>
            <person name="Lee S."/>
            <person name="Li M."/>
            <person name="Ming W."/>
            <person name="Munidasa M."/>
            <person name="Muniz J."/>
            <person name="Nguyen L."/>
            <person name="Hughes D."/>
            <person name="Osuji N."/>
            <person name="Pu L.-L."/>
            <person name="Puazo M."/>
            <person name="Qu C."/>
            <person name="Quiroz J."/>
            <person name="Raj R."/>
            <person name="Weissenberger G."/>
            <person name="Xin Y."/>
            <person name="Zou X."/>
            <person name="Han Y."/>
            <person name="Worley K."/>
            <person name="Muzny D."/>
            <person name="Gibbs R."/>
        </authorList>
    </citation>
    <scope>NUCLEOTIDE SEQUENCE</scope>
    <source>
        <strain evidence="14">Sampled in the wild</strain>
    </source>
</reference>
<evidence type="ECO:0000256" key="1">
    <source>
        <dbReference type="ARBA" id="ARBA00004123"/>
    </source>
</evidence>
<comment type="caution">
    <text evidence="14">The sequence shown here is derived from an EMBL/GenBank/DDBJ whole genome shotgun (WGS) entry which is preliminary data.</text>
</comment>
<dbReference type="InterPro" id="IPR018379">
    <property type="entry name" value="BEN_domain"/>
</dbReference>
<dbReference type="SMART" id="SM01025">
    <property type="entry name" value="BEN"/>
    <property type="match status" value="1"/>
</dbReference>
<dbReference type="PANTHER" id="PTHR23110:SF111">
    <property type="entry name" value="LONGITUDINALS LACKING PROTEIN, ISOFORMS F_I_K_T"/>
    <property type="match status" value="1"/>
</dbReference>
<dbReference type="GO" id="GO:0016199">
    <property type="term" value="P:axon midline choice point recognition"/>
    <property type="evidence" value="ECO:0007669"/>
    <property type="project" value="UniProtKB-ARBA"/>
</dbReference>
<feature type="compositionally biased region" description="Acidic residues" evidence="11">
    <location>
        <begin position="224"/>
        <end position="263"/>
    </location>
</feature>
<dbReference type="SMART" id="SM00225">
    <property type="entry name" value="BTB"/>
    <property type="match status" value="1"/>
</dbReference>
<dbReference type="PROSITE" id="PS50097">
    <property type="entry name" value="BTB"/>
    <property type="match status" value="1"/>
</dbReference>
<accession>A0A8K0KSY9</accession>
<dbReference type="PANTHER" id="PTHR23110">
    <property type="entry name" value="BTB DOMAIN TRANSCRIPTION FACTOR"/>
    <property type="match status" value="1"/>
</dbReference>
<evidence type="ECO:0000256" key="4">
    <source>
        <dbReference type="ARBA" id="ARBA00022782"/>
    </source>
</evidence>
<dbReference type="Pfam" id="PF00651">
    <property type="entry name" value="BTB"/>
    <property type="match status" value="1"/>
</dbReference>
<keyword evidence="15" id="KW-1185">Reference proteome</keyword>
<evidence type="ECO:0000256" key="5">
    <source>
        <dbReference type="ARBA" id="ARBA00022843"/>
    </source>
</evidence>
<proteinExistence type="predicted"/>
<dbReference type="GO" id="GO:0006357">
    <property type="term" value="P:regulation of transcription by RNA polymerase II"/>
    <property type="evidence" value="ECO:0007669"/>
    <property type="project" value="TreeGrafter"/>
</dbReference>
<dbReference type="EMBL" id="KZ309215">
    <property type="protein sequence ID" value="KAG8237718.1"/>
    <property type="molecule type" value="Genomic_DNA"/>
</dbReference>
<evidence type="ECO:0000256" key="8">
    <source>
        <dbReference type="ARBA" id="ARBA00023163"/>
    </source>
</evidence>
<reference evidence="14" key="1">
    <citation type="submission" date="2013-04" db="EMBL/GenBank/DDBJ databases">
        <authorList>
            <person name="Qu J."/>
            <person name="Murali S.C."/>
            <person name="Bandaranaike D."/>
            <person name="Bellair M."/>
            <person name="Blankenburg K."/>
            <person name="Chao H."/>
            <person name="Dinh H."/>
            <person name="Doddapaneni H."/>
            <person name="Downs B."/>
            <person name="Dugan-Rocha S."/>
            <person name="Elkadiri S."/>
            <person name="Gnanaolivu R.D."/>
            <person name="Hernandez B."/>
            <person name="Javaid M."/>
            <person name="Jayaseelan J.C."/>
            <person name="Lee S."/>
            <person name="Li M."/>
            <person name="Ming W."/>
            <person name="Munidasa M."/>
            <person name="Muniz J."/>
            <person name="Nguyen L."/>
            <person name="Ongeri F."/>
            <person name="Osuji N."/>
            <person name="Pu L.-L."/>
            <person name="Puazo M."/>
            <person name="Qu C."/>
            <person name="Quiroz J."/>
            <person name="Raj R."/>
            <person name="Weissenberger G."/>
            <person name="Xin Y."/>
            <person name="Zou X."/>
            <person name="Han Y."/>
            <person name="Richards S."/>
            <person name="Worley K."/>
            <person name="Muzny D."/>
            <person name="Gibbs R."/>
        </authorList>
    </citation>
    <scope>NUCLEOTIDE SEQUENCE</scope>
    <source>
        <strain evidence="14">Sampled in the wild</strain>
    </source>
</reference>
<feature type="compositionally biased region" description="Low complexity" evidence="11">
    <location>
        <begin position="179"/>
        <end position="190"/>
    </location>
</feature>
<evidence type="ECO:0000256" key="10">
    <source>
        <dbReference type="ARBA" id="ARBA00037382"/>
    </source>
</evidence>
<dbReference type="GO" id="GO:0008406">
    <property type="term" value="P:gonad development"/>
    <property type="evidence" value="ECO:0007669"/>
    <property type="project" value="UniProtKB-ARBA"/>
</dbReference>
<dbReference type="PROSITE" id="PS51457">
    <property type="entry name" value="BEN"/>
    <property type="match status" value="1"/>
</dbReference>
<dbReference type="GO" id="GO:0005634">
    <property type="term" value="C:nucleus"/>
    <property type="evidence" value="ECO:0007669"/>
    <property type="project" value="UniProtKB-SubCell"/>
</dbReference>
<protein>
    <submittedName>
        <fullName evidence="14">Uncharacterized protein</fullName>
    </submittedName>
</protein>
<dbReference type="InterPro" id="IPR000210">
    <property type="entry name" value="BTB/POZ_dom"/>
</dbReference>
<feature type="region of interest" description="Disordered" evidence="11">
    <location>
        <begin position="118"/>
        <end position="282"/>
    </location>
</feature>
<keyword evidence="5" id="KW-0832">Ubl conjugation</keyword>
<evidence type="ECO:0000256" key="3">
    <source>
        <dbReference type="ARBA" id="ARBA00022499"/>
    </source>
</evidence>
<dbReference type="Proteomes" id="UP000792457">
    <property type="component" value="Unassembled WGS sequence"/>
</dbReference>
<evidence type="ECO:0000256" key="11">
    <source>
        <dbReference type="SAM" id="MobiDB-lite"/>
    </source>
</evidence>
<keyword evidence="2" id="KW-0217">Developmental protein</keyword>
<evidence type="ECO:0000313" key="15">
    <source>
        <dbReference type="Proteomes" id="UP000792457"/>
    </source>
</evidence>
<dbReference type="GO" id="GO:0048813">
    <property type="term" value="P:dendrite morphogenesis"/>
    <property type="evidence" value="ECO:0007669"/>
    <property type="project" value="UniProtKB-ARBA"/>
</dbReference>
<keyword evidence="9" id="KW-0539">Nucleus</keyword>
<dbReference type="SUPFAM" id="SSF54695">
    <property type="entry name" value="POZ domain"/>
    <property type="match status" value="1"/>
</dbReference>
<sequence>MDAKKYCLKWNNFSDNILSSLENLWGDEDFVDVTIACDGESLKAHKVVLSACSSYMKRLLKENPCQHPIIILKDVGLRELKALMNFMYNGQVMVEEDQIPILLHTAEMLEIRGLSDVTKHNKGKGEGKRNASDAMDSVNPSKKKRPIPMLQSILTNSSKGGSQDGKIGEDGDQDGSEGQGENTSSSSSSSLAQDRQNSDDRGGGDGGDVGDSRKGMSQVKEEIHDGEEEEEDGDDGEDDREEEEGDEGDEEEGMEDEDLEEGQDGGYGEERDDHGMEEAGAPPLEPLMSAVAQLKDPVSHNKNDSYEPQGPNKVMLPPLGSHNTSEIERLRKMDETLSHGDVLIIGETHITPTKCPPRQLKGVSTLKQDYSGHPQNDISVKPVGNHYGMDMNYRMDMQRKMESERLRIKSIDRLKPETAYNDPMVNMRHSAPYPTNPPMPNNMPQQVQQGDYSMQDGGVGMADVSGLPGVGVPNLPPELHLKMLTCPDFKKYTNMLLVAVFGRDVLASHCLNGSKGSSKPRLDRDKVTRVIATVMQKFDVPASTVREAIRVKLNNEDKLKKRARRATLAMLPQVAAFDPEKLLT</sequence>
<feature type="compositionally biased region" description="Polar residues" evidence="11">
    <location>
        <begin position="152"/>
        <end position="161"/>
    </location>
</feature>
<evidence type="ECO:0000259" key="12">
    <source>
        <dbReference type="PROSITE" id="PS50097"/>
    </source>
</evidence>
<keyword evidence="4" id="KW-0221">Differentiation</keyword>
<dbReference type="Gene3D" id="3.30.710.10">
    <property type="entry name" value="Potassium Channel Kv1.1, Chain A"/>
    <property type="match status" value="1"/>
</dbReference>
<evidence type="ECO:0000256" key="7">
    <source>
        <dbReference type="ARBA" id="ARBA00023015"/>
    </source>
</evidence>
<evidence type="ECO:0000259" key="13">
    <source>
        <dbReference type="PROSITE" id="PS51457"/>
    </source>
</evidence>
<evidence type="ECO:0000256" key="9">
    <source>
        <dbReference type="ARBA" id="ARBA00023242"/>
    </source>
</evidence>
<dbReference type="GO" id="GO:0007526">
    <property type="term" value="P:larval somatic muscle development"/>
    <property type="evidence" value="ECO:0007669"/>
    <property type="project" value="UniProtKB-ARBA"/>
</dbReference>
<keyword evidence="6" id="KW-0524">Neurogenesis</keyword>
<dbReference type="AlphaFoldDB" id="A0A8K0KSY9"/>
<keyword evidence="3" id="KW-1017">Isopeptide bond</keyword>
<gene>
    <name evidence="14" type="ORF">J437_LFUL017837</name>
</gene>
<dbReference type="Gene3D" id="1.10.10.2590">
    <property type="entry name" value="BEN domain"/>
    <property type="match status" value="1"/>
</dbReference>
<dbReference type="GO" id="GO:0045467">
    <property type="term" value="P:R7 cell development"/>
    <property type="evidence" value="ECO:0007669"/>
    <property type="project" value="UniProtKB-ARBA"/>
</dbReference>
<dbReference type="InterPro" id="IPR011333">
    <property type="entry name" value="SKP1/BTB/POZ_sf"/>
</dbReference>
<feature type="domain" description="BEN" evidence="13">
    <location>
        <begin position="469"/>
        <end position="560"/>
    </location>
</feature>
<feature type="compositionally biased region" description="Basic and acidic residues" evidence="11">
    <location>
        <begin position="268"/>
        <end position="277"/>
    </location>
</feature>
<feature type="compositionally biased region" description="Basic and acidic residues" evidence="11">
    <location>
        <begin position="210"/>
        <end position="223"/>
    </location>
</feature>
<evidence type="ECO:0000256" key="6">
    <source>
        <dbReference type="ARBA" id="ARBA00022902"/>
    </source>
</evidence>
<organism evidence="14 15">
    <name type="scientific">Ladona fulva</name>
    <name type="common">Scarce chaser dragonfly</name>
    <name type="synonym">Libellula fulva</name>
    <dbReference type="NCBI Taxonomy" id="123851"/>
    <lineage>
        <taxon>Eukaryota</taxon>
        <taxon>Metazoa</taxon>
        <taxon>Ecdysozoa</taxon>
        <taxon>Arthropoda</taxon>
        <taxon>Hexapoda</taxon>
        <taxon>Insecta</taxon>
        <taxon>Pterygota</taxon>
        <taxon>Palaeoptera</taxon>
        <taxon>Odonata</taxon>
        <taxon>Epiprocta</taxon>
        <taxon>Anisoptera</taxon>
        <taxon>Libelluloidea</taxon>
        <taxon>Libellulidae</taxon>
        <taxon>Ladona</taxon>
    </lineage>
</organism>
<comment type="subcellular location">
    <subcellularLocation>
        <location evidence="1">Nucleus</location>
    </subcellularLocation>
</comment>
<keyword evidence="8" id="KW-0804">Transcription</keyword>
<dbReference type="GO" id="GO:0045476">
    <property type="term" value="P:nurse cell apoptotic process"/>
    <property type="evidence" value="ECO:0007669"/>
    <property type="project" value="UniProtKB-ARBA"/>
</dbReference>
<keyword evidence="7" id="KW-0805">Transcription regulation</keyword>
<comment type="function">
    <text evidence="10">Putative transcription factor required for axon growth and guidance in the central and peripheral nervous systems. Repels CNS axons away from the midline by promoting the expression of the midline repellent sli and its receptor robo.</text>
</comment>
<feature type="domain" description="BTB" evidence="12">
    <location>
        <begin position="31"/>
        <end position="96"/>
    </location>
</feature>
<dbReference type="GO" id="GO:0007464">
    <property type="term" value="P:R3/R4 cell fate commitment"/>
    <property type="evidence" value="ECO:0007669"/>
    <property type="project" value="UniProtKB-ARBA"/>
</dbReference>
<feature type="compositionally biased region" description="Basic and acidic residues" evidence="11">
    <location>
        <begin position="118"/>
        <end position="131"/>
    </location>
</feature>
<dbReference type="CDD" id="cd18315">
    <property type="entry name" value="BTB_POZ_BAB-like"/>
    <property type="match status" value="1"/>
</dbReference>
<evidence type="ECO:0000313" key="14">
    <source>
        <dbReference type="EMBL" id="KAG8237718.1"/>
    </source>
</evidence>
<dbReference type="GO" id="GO:0035167">
    <property type="term" value="P:larval lymph gland hemopoiesis"/>
    <property type="evidence" value="ECO:0007669"/>
    <property type="project" value="UniProtKB-ARBA"/>
</dbReference>
<name>A0A8K0KSY9_LADFU</name>
<evidence type="ECO:0000256" key="2">
    <source>
        <dbReference type="ARBA" id="ARBA00022473"/>
    </source>
</evidence>